<dbReference type="RefSeq" id="WP_057507773.1">
    <property type="nucleotide sequence ID" value="NZ_DAMBRS010000016.1"/>
</dbReference>
<dbReference type="PROSITE" id="PS51257">
    <property type="entry name" value="PROKAR_LIPOPROTEIN"/>
    <property type="match status" value="1"/>
</dbReference>
<gene>
    <name evidence="2" type="ORF">ABB28_06040</name>
</gene>
<sequence length="64" mass="6524">MLEQRPTAVAPLLLILGAACALGGGWLPLSPNSGMALTALGTVGVVLAAGPAWRWWARTLQSLG</sequence>
<organism evidence="2 3">
    <name type="scientific">Stenotrophomonas chelatiphaga</name>
    <dbReference type="NCBI Taxonomy" id="517011"/>
    <lineage>
        <taxon>Bacteria</taxon>
        <taxon>Pseudomonadati</taxon>
        <taxon>Pseudomonadota</taxon>
        <taxon>Gammaproteobacteria</taxon>
        <taxon>Lysobacterales</taxon>
        <taxon>Lysobacteraceae</taxon>
        <taxon>Stenotrophomonas</taxon>
    </lineage>
</organism>
<keyword evidence="3" id="KW-1185">Reference proteome</keyword>
<accession>A0A0R0DA51</accession>
<name>A0A0R0DA51_9GAMM</name>
<dbReference type="PATRIC" id="fig|517011.3.peg.696"/>
<dbReference type="EMBL" id="LDJK01000018">
    <property type="protein sequence ID" value="KRG74999.1"/>
    <property type="molecule type" value="Genomic_DNA"/>
</dbReference>
<keyword evidence="1" id="KW-1133">Transmembrane helix</keyword>
<dbReference type="Proteomes" id="UP000051386">
    <property type="component" value="Unassembled WGS sequence"/>
</dbReference>
<proteinExistence type="predicted"/>
<protein>
    <recommendedName>
        <fullName evidence="4">Transmembrane protein</fullName>
    </recommendedName>
</protein>
<keyword evidence="1" id="KW-0812">Transmembrane</keyword>
<keyword evidence="1" id="KW-0472">Membrane</keyword>
<evidence type="ECO:0008006" key="4">
    <source>
        <dbReference type="Google" id="ProtNLM"/>
    </source>
</evidence>
<reference evidence="2 3" key="1">
    <citation type="submission" date="2015-05" db="EMBL/GenBank/DDBJ databases">
        <title>Genome sequencing and analysis of members of genus Stenotrophomonas.</title>
        <authorList>
            <person name="Patil P.P."/>
            <person name="Midha S."/>
            <person name="Patil P.B."/>
        </authorList>
    </citation>
    <scope>NUCLEOTIDE SEQUENCE [LARGE SCALE GENOMIC DNA]</scope>
    <source>
        <strain evidence="2 3">DSM 21508</strain>
    </source>
</reference>
<evidence type="ECO:0000313" key="3">
    <source>
        <dbReference type="Proteomes" id="UP000051386"/>
    </source>
</evidence>
<evidence type="ECO:0000313" key="2">
    <source>
        <dbReference type="EMBL" id="KRG74999.1"/>
    </source>
</evidence>
<evidence type="ECO:0000256" key="1">
    <source>
        <dbReference type="SAM" id="Phobius"/>
    </source>
</evidence>
<feature type="transmembrane region" description="Helical" evidence="1">
    <location>
        <begin position="33"/>
        <end position="53"/>
    </location>
</feature>
<comment type="caution">
    <text evidence="2">The sequence shown here is derived from an EMBL/GenBank/DDBJ whole genome shotgun (WGS) entry which is preliminary data.</text>
</comment>
<dbReference type="AlphaFoldDB" id="A0A0R0DA51"/>